<dbReference type="InterPro" id="IPR051158">
    <property type="entry name" value="Metallophosphoesterase_sf"/>
</dbReference>
<dbReference type="PANTHER" id="PTHR31302:SF31">
    <property type="entry name" value="PHOSPHODIESTERASE YAEI"/>
    <property type="match status" value="1"/>
</dbReference>
<dbReference type="Gene3D" id="3.60.21.10">
    <property type="match status" value="1"/>
</dbReference>
<evidence type="ECO:0000256" key="2">
    <source>
        <dbReference type="ARBA" id="ARBA00022801"/>
    </source>
</evidence>
<sequence>MVLGKGLYIKKYQVYSPKLPLSFDGFRFIFISDLHGKKYGKNNTKLLEMIYKAKPDCILIGGDMVVGGISRRCKEGYRPLSKETVNTSIDLIAELTPKYTVIHALGNHEEKLHPALWDEYKSKLKELNVKLLDNEKFSFHRENDDCIDIYGLSLGKENYPKFRRNKLSLDSVEEKLGAKGGNYTILMAHSPLYFETYSRWKADLTLSGHLHGGIMRLPLVGGVIGPDFFIFPKYSGGFYTENGSNMIVSCGAGTHTINLRVFNPPEITLVELKFGEKLHGN</sequence>
<dbReference type="InterPro" id="IPR029052">
    <property type="entry name" value="Metallo-depent_PP-like"/>
</dbReference>
<dbReference type="InterPro" id="IPR004843">
    <property type="entry name" value="Calcineurin-like_PHP"/>
</dbReference>
<evidence type="ECO:0000256" key="1">
    <source>
        <dbReference type="ARBA" id="ARBA00022723"/>
    </source>
</evidence>
<keyword evidence="2" id="KW-0378">Hydrolase</keyword>
<proteinExistence type="predicted"/>
<name>A0ABS1IZI8_9FIRM</name>
<feature type="domain" description="Calcineurin-like phosphoesterase" evidence="3">
    <location>
        <begin position="26"/>
        <end position="212"/>
    </location>
</feature>
<evidence type="ECO:0000259" key="3">
    <source>
        <dbReference type="Pfam" id="PF00149"/>
    </source>
</evidence>
<comment type="caution">
    <text evidence="4">The sequence shown here is derived from an EMBL/GenBank/DDBJ whole genome shotgun (WGS) entry which is preliminary data.</text>
</comment>
<reference evidence="4 5" key="1">
    <citation type="submission" date="2021-01" db="EMBL/GenBank/DDBJ databases">
        <title>Isolation and description of Catonella massiliensis sp. nov., a novel Catonella species, isolated from a stable periodontitis subject.</title>
        <authorList>
            <person name="Antezack A."/>
            <person name="Boxberger M."/>
            <person name="La Scola B."/>
            <person name="Monnet-Corti V."/>
        </authorList>
    </citation>
    <scope>NUCLEOTIDE SEQUENCE [LARGE SCALE GENOMIC DNA]</scope>
    <source>
        <strain evidence="4 5">Marseille-Q4567</strain>
    </source>
</reference>
<dbReference type="SUPFAM" id="SSF56300">
    <property type="entry name" value="Metallo-dependent phosphatases"/>
    <property type="match status" value="1"/>
</dbReference>
<protein>
    <submittedName>
        <fullName evidence="4">Metallophosphoesterase</fullName>
    </submittedName>
</protein>
<keyword evidence="1" id="KW-0479">Metal-binding</keyword>
<accession>A0ABS1IZI8</accession>
<dbReference type="Proteomes" id="UP000604730">
    <property type="component" value="Unassembled WGS sequence"/>
</dbReference>
<organism evidence="4 5">
    <name type="scientific">Catonella massiliensis</name>
    <dbReference type="NCBI Taxonomy" id="2799636"/>
    <lineage>
        <taxon>Bacteria</taxon>
        <taxon>Bacillati</taxon>
        <taxon>Bacillota</taxon>
        <taxon>Clostridia</taxon>
        <taxon>Lachnospirales</taxon>
        <taxon>Lachnospiraceae</taxon>
        <taxon>Catonella</taxon>
    </lineage>
</organism>
<dbReference type="Pfam" id="PF00149">
    <property type="entry name" value="Metallophos"/>
    <property type="match status" value="1"/>
</dbReference>
<keyword evidence="5" id="KW-1185">Reference proteome</keyword>
<dbReference type="PANTHER" id="PTHR31302">
    <property type="entry name" value="TRANSMEMBRANE PROTEIN WITH METALLOPHOSPHOESTERASE DOMAIN-RELATED"/>
    <property type="match status" value="1"/>
</dbReference>
<dbReference type="RefSeq" id="WP_208428790.1">
    <property type="nucleotide sequence ID" value="NZ_JAEPRJ010000001.1"/>
</dbReference>
<gene>
    <name evidence="4" type="ORF">JJN12_05765</name>
</gene>
<dbReference type="EMBL" id="JAEPRJ010000001">
    <property type="protein sequence ID" value="MBK5897296.1"/>
    <property type="molecule type" value="Genomic_DNA"/>
</dbReference>
<evidence type="ECO:0000313" key="5">
    <source>
        <dbReference type="Proteomes" id="UP000604730"/>
    </source>
</evidence>
<evidence type="ECO:0000313" key="4">
    <source>
        <dbReference type="EMBL" id="MBK5897296.1"/>
    </source>
</evidence>